<accession>A0A7X0FCT0</accession>
<evidence type="ECO:0000313" key="3">
    <source>
        <dbReference type="Proteomes" id="UP000536262"/>
    </source>
</evidence>
<keyword evidence="3" id="KW-1185">Reference proteome</keyword>
<evidence type="ECO:0000313" key="2">
    <source>
        <dbReference type="EMBL" id="MBB6357305.1"/>
    </source>
</evidence>
<dbReference type="Pfam" id="PF07820">
    <property type="entry name" value="TraC"/>
    <property type="match status" value="1"/>
</dbReference>
<dbReference type="EMBL" id="JACHOU010000022">
    <property type="protein sequence ID" value="MBB6357305.1"/>
    <property type="molecule type" value="Genomic_DNA"/>
</dbReference>
<reference evidence="2 3" key="1">
    <citation type="submission" date="2020-08" db="EMBL/GenBank/DDBJ databases">
        <title>Genomic Encyclopedia of Type Strains, Phase IV (KMG-IV): sequencing the most valuable type-strain genomes for metagenomic binning, comparative biology and taxonomic classification.</title>
        <authorList>
            <person name="Goeker M."/>
        </authorList>
    </citation>
    <scope>NUCLEOTIDE SEQUENCE [LARGE SCALE GENOMIC DNA]</scope>
    <source>
        <strain evidence="2 3">DSM 7051</strain>
    </source>
</reference>
<dbReference type="Proteomes" id="UP000536262">
    <property type="component" value="Unassembled WGS sequence"/>
</dbReference>
<dbReference type="AlphaFoldDB" id="A0A7X0FCT0"/>
<evidence type="ECO:0000256" key="1">
    <source>
        <dbReference type="SAM" id="MobiDB-lite"/>
    </source>
</evidence>
<organism evidence="2 3">
    <name type="scientific">Aminobacter aganoensis</name>
    <dbReference type="NCBI Taxonomy" id="83264"/>
    <lineage>
        <taxon>Bacteria</taxon>
        <taxon>Pseudomonadati</taxon>
        <taxon>Pseudomonadota</taxon>
        <taxon>Alphaproteobacteria</taxon>
        <taxon>Hyphomicrobiales</taxon>
        <taxon>Phyllobacteriaceae</taxon>
        <taxon>Aminobacter</taxon>
    </lineage>
</organism>
<evidence type="ECO:0008006" key="4">
    <source>
        <dbReference type="Google" id="ProtNLM"/>
    </source>
</evidence>
<feature type="region of interest" description="Disordered" evidence="1">
    <location>
        <begin position="67"/>
        <end position="92"/>
    </location>
</feature>
<protein>
    <recommendedName>
        <fullName evidence="4">Conjugal transfer protein TraC</fullName>
    </recommendedName>
</protein>
<gene>
    <name evidence="2" type="ORF">GGR00_005126</name>
</gene>
<sequence length="92" mass="9978">MRRPVAKIRLEIGRLQEQLRQAETREAERVGRLALRAGLCEIEVDDVVLVAELEKLASRFRSAPPLSLATQGKSRMGEQVISGAPKGGNGAA</sequence>
<proteinExistence type="predicted"/>
<dbReference type="RefSeq" id="WP_055975748.1">
    <property type="nucleotide sequence ID" value="NZ_BAABEG010000004.1"/>
</dbReference>
<dbReference type="InterPro" id="IPR012930">
    <property type="entry name" value="TraC"/>
</dbReference>
<name>A0A7X0FCT0_9HYPH</name>
<comment type="caution">
    <text evidence="2">The sequence shown here is derived from an EMBL/GenBank/DDBJ whole genome shotgun (WGS) entry which is preliminary data.</text>
</comment>